<dbReference type="RefSeq" id="WP_094998411.1">
    <property type="nucleotide sequence ID" value="NZ_BMJL01000005.1"/>
</dbReference>
<dbReference type="SMART" id="SM00342">
    <property type="entry name" value="HTH_ARAC"/>
    <property type="match status" value="1"/>
</dbReference>
<dbReference type="InterPro" id="IPR009057">
    <property type="entry name" value="Homeodomain-like_sf"/>
</dbReference>
<reference evidence="4 5" key="1">
    <citation type="submission" date="2017-08" db="EMBL/GenBank/DDBJ databases">
        <title>The complete genome sequence of Maribacter sp. B1, isolated from deep-sea sediment.</title>
        <authorList>
            <person name="Wu Y.-H."/>
            <person name="Cheng H."/>
            <person name="Xu X.-W."/>
        </authorList>
    </citation>
    <scope>NUCLEOTIDE SEQUENCE [LARGE SCALE GENOMIC DNA]</scope>
    <source>
        <strain evidence="4 5">B1</strain>
    </source>
</reference>
<dbReference type="Gene3D" id="1.10.10.60">
    <property type="entry name" value="Homeodomain-like"/>
    <property type="match status" value="2"/>
</dbReference>
<dbReference type="OrthoDB" id="1410704at2"/>
<dbReference type="EMBL" id="CP022957">
    <property type="protein sequence ID" value="ASV31824.1"/>
    <property type="molecule type" value="Genomic_DNA"/>
</dbReference>
<dbReference type="InterPro" id="IPR037923">
    <property type="entry name" value="HTH-like"/>
</dbReference>
<dbReference type="GO" id="GO:0043565">
    <property type="term" value="F:sequence-specific DNA binding"/>
    <property type="evidence" value="ECO:0007669"/>
    <property type="project" value="InterPro"/>
</dbReference>
<dbReference type="InterPro" id="IPR014710">
    <property type="entry name" value="RmlC-like_jellyroll"/>
</dbReference>
<evidence type="ECO:0000313" key="5">
    <source>
        <dbReference type="Proteomes" id="UP000215244"/>
    </source>
</evidence>
<protein>
    <submittedName>
        <fullName evidence="4">AraC family transcriptional regulator</fullName>
    </submittedName>
</protein>
<accession>A0A223V8U9</accession>
<dbReference type="AlphaFoldDB" id="A0A223V8U9"/>
<dbReference type="InterPro" id="IPR018060">
    <property type="entry name" value="HTH_AraC"/>
</dbReference>
<dbReference type="Proteomes" id="UP000215244">
    <property type="component" value="Chromosome"/>
</dbReference>
<dbReference type="Pfam" id="PF12833">
    <property type="entry name" value="HTH_18"/>
    <property type="match status" value="1"/>
</dbReference>
<name>A0A223V8U9_9FLAO</name>
<dbReference type="PANTHER" id="PTHR43280">
    <property type="entry name" value="ARAC-FAMILY TRANSCRIPTIONAL REGULATOR"/>
    <property type="match status" value="1"/>
</dbReference>
<keyword evidence="5" id="KW-1185">Reference proteome</keyword>
<dbReference type="PANTHER" id="PTHR43280:SF27">
    <property type="entry name" value="TRANSCRIPTIONAL REGULATOR MTLR"/>
    <property type="match status" value="1"/>
</dbReference>
<proteinExistence type="predicted"/>
<dbReference type="Pfam" id="PF02311">
    <property type="entry name" value="AraC_binding"/>
    <property type="match status" value="1"/>
</dbReference>
<evidence type="ECO:0000313" key="4">
    <source>
        <dbReference type="EMBL" id="ASV31824.1"/>
    </source>
</evidence>
<evidence type="ECO:0000256" key="3">
    <source>
        <dbReference type="ARBA" id="ARBA00023163"/>
    </source>
</evidence>
<dbReference type="KEGG" id="marb:CJ263_17260"/>
<dbReference type="SUPFAM" id="SSF46689">
    <property type="entry name" value="Homeodomain-like"/>
    <property type="match status" value="2"/>
</dbReference>
<keyword evidence="2" id="KW-0238">DNA-binding</keyword>
<dbReference type="InterPro" id="IPR003313">
    <property type="entry name" value="AraC-bd"/>
</dbReference>
<gene>
    <name evidence="4" type="ORF">CJ263_17260</name>
</gene>
<keyword evidence="1" id="KW-0805">Transcription regulation</keyword>
<evidence type="ECO:0000256" key="2">
    <source>
        <dbReference type="ARBA" id="ARBA00023125"/>
    </source>
</evidence>
<organism evidence="4 5">
    <name type="scientific">Maribacter cobaltidurans</name>
    <dbReference type="NCBI Taxonomy" id="1178778"/>
    <lineage>
        <taxon>Bacteria</taxon>
        <taxon>Pseudomonadati</taxon>
        <taxon>Bacteroidota</taxon>
        <taxon>Flavobacteriia</taxon>
        <taxon>Flavobacteriales</taxon>
        <taxon>Flavobacteriaceae</taxon>
        <taxon>Maribacter</taxon>
    </lineage>
</organism>
<dbReference type="SUPFAM" id="SSF51215">
    <property type="entry name" value="Regulatory protein AraC"/>
    <property type="match status" value="1"/>
</dbReference>
<sequence length="289" mass="33292">MKLALEKSPIPESHALVAKALKQPLFDPNWHFHQEYQLFLVLKGRGTQFIGDSIRPYKEGEITFTGPNLPHLWKSDFDSQLPSHKAYSEGIVVYFNGNFLGEHLLQKEEGLKLNQLFQKSLRGLLINGDTSQEIKTLMQNLLQLEGLERVLELLKILNLLSETKEMEVLASPGYINSLKQGDTERMNKVYDYVMKHFQRKITLEELAELTNMTPTSFSRYFKVHANKTFSEFVSEIRIGHACKLLLDHNMNASQACYESGFQTLSNFNKQFKANTRRTPSAYKKEFGPR</sequence>
<dbReference type="PROSITE" id="PS01124">
    <property type="entry name" value="HTH_ARAC_FAMILY_2"/>
    <property type="match status" value="1"/>
</dbReference>
<evidence type="ECO:0000256" key="1">
    <source>
        <dbReference type="ARBA" id="ARBA00023015"/>
    </source>
</evidence>
<dbReference type="GO" id="GO:0003700">
    <property type="term" value="F:DNA-binding transcription factor activity"/>
    <property type="evidence" value="ECO:0007669"/>
    <property type="project" value="InterPro"/>
</dbReference>
<keyword evidence="3" id="KW-0804">Transcription</keyword>
<dbReference type="Gene3D" id="2.60.120.10">
    <property type="entry name" value="Jelly Rolls"/>
    <property type="match status" value="1"/>
</dbReference>